<evidence type="ECO:0000256" key="13">
    <source>
        <dbReference type="SAM" id="Phobius"/>
    </source>
</evidence>
<dbReference type="EMBL" id="QXFW01003244">
    <property type="protein sequence ID" value="KAE8972010.1"/>
    <property type="molecule type" value="Genomic_DNA"/>
</dbReference>
<dbReference type="Proteomes" id="UP000486351">
    <property type="component" value="Unassembled WGS sequence"/>
</dbReference>
<feature type="transmembrane region" description="Helical" evidence="13">
    <location>
        <begin position="98"/>
        <end position="120"/>
    </location>
</feature>
<evidence type="ECO:0000256" key="1">
    <source>
        <dbReference type="ARBA" id="ARBA00004651"/>
    </source>
</evidence>
<feature type="transmembrane region" description="Helical" evidence="13">
    <location>
        <begin position="189"/>
        <end position="209"/>
    </location>
</feature>
<evidence type="ECO:0000256" key="6">
    <source>
        <dbReference type="ARBA" id="ARBA00022475"/>
    </source>
</evidence>
<dbReference type="GO" id="GO:0000139">
    <property type="term" value="C:Golgi membrane"/>
    <property type="evidence" value="ECO:0007669"/>
    <property type="project" value="UniProtKB-SubCell"/>
</dbReference>
<feature type="transmembrane region" description="Helical" evidence="13">
    <location>
        <begin position="132"/>
        <end position="151"/>
    </location>
</feature>
<organism evidence="14 16">
    <name type="scientific">Phytophthora fragariae</name>
    <dbReference type="NCBI Taxonomy" id="53985"/>
    <lineage>
        <taxon>Eukaryota</taxon>
        <taxon>Sar</taxon>
        <taxon>Stramenopiles</taxon>
        <taxon>Oomycota</taxon>
        <taxon>Peronosporomycetes</taxon>
        <taxon>Peronosporales</taxon>
        <taxon>Peronosporaceae</taxon>
        <taxon>Phytophthora</taxon>
    </lineage>
</organism>
<proteinExistence type="inferred from homology"/>
<dbReference type="GO" id="GO:0005886">
    <property type="term" value="C:plasma membrane"/>
    <property type="evidence" value="ECO:0007669"/>
    <property type="project" value="UniProtKB-SubCell"/>
</dbReference>
<keyword evidence="7" id="KW-0762">Sugar transport</keyword>
<comment type="subcellular location">
    <subcellularLocation>
        <location evidence="1">Cell membrane</location>
        <topology evidence="1">Multi-pass membrane protein</topology>
    </subcellularLocation>
    <subcellularLocation>
        <location evidence="2">Golgi apparatus membrane</location>
        <topology evidence="2">Multi-pass membrane protein</topology>
    </subcellularLocation>
</comment>
<dbReference type="FunFam" id="1.20.1280.290:FF:000007">
    <property type="entry name" value="Bidirectional sugar transporter SWEET7"/>
    <property type="match status" value="1"/>
</dbReference>
<reference evidence="16 17" key="1">
    <citation type="submission" date="2018-09" db="EMBL/GenBank/DDBJ databases">
        <title>Genomic investigation of the strawberry pathogen Phytophthora fragariae indicates pathogenicity is determined by transcriptional variation in three key races.</title>
        <authorList>
            <person name="Adams T.M."/>
            <person name="Armitage A.D."/>
            <person name="Sobczyk M.K."/>
            <person name="Bates H.J."/>
            <person name="Dunwell J.M."/>
            <person name="Nellist C.F."/>
            <person name="Harrison R.J."/>
        </authorList>
    </citation>
    <scope>NUCLEOTIDE SEQUENCE [LARGE SCALE GENOMIC DNA]</scope>
    <source>
        <strain evidence="15 17">NOV-77</strain>
        <strain evidence="14 16">SCRP245</strain>
    </source>
</reference>
<keyword evidence="12 13" id="KW-0472">Membrane</keyword>
<keyword evidence="5" id="KW-0813">Transport</keyword>
<evidence type="ECO:0000313" key="17">
    <source>
        <dbReference type="Proteomes" id="UP000486351"/>
    </source>
</evidence>
<evidence type="ECO:0000256" key="3">
    <source>
        <dbReference type="ARBA" id="ARBA00007809"/>
    </source>
</evidence>
<evidence type="ECO:0000256" key="11">
    <source>
        <dbReference type="ARBA" id="ARBA00023034"/>
    </source>
</evidence>
<evidence type="ECO:0000256" key="7">
    <source>
        <dbReference type="ARBA" id="ARBA00022597"/>
    </source>
</evidence>
<dbReference type="Pfam" id="PF03083">
    <property type="entry name" value="MtN3_slv"/>
    <property type="match status" value="2"/>
</dbReference>
<sequence length="262" mass="28925">MAVWVTLLRVVTSIAQIGMILSPGPDILNVHKHKTTGEMAALPLVAMIVNNHLWTLYGYLTDSIFPLMVTQLFGEISAFIFTAVYYRWTNNRPALNKLLAAGFAAYAAITLYVALGIARVTSQTDDEVGKTLGYVGIVIKIWMYASPLGTVRHVLRTRSAASLPIYLSVMMFFTTALWVAISIVDGDMLIMSLNIAGILLSVIQISLYMRFRPKHPTIAQEEALELTDKEFAIVVSPKDGMLEASKNPMYHTLASPIETART</sequence>
<dbReference type="EMBL" id="QXFY01003261">
    <property type="protein sequence ID" value="KAE9286922.1"/>
    <property type="molecule type" value="Genomic_DNA"/>
</dbReference>
<keyword evidence="10 13" id="KW-1133">Transmembrane helix</keyword>
<evidence type="ECO:0000256" key="5">
    <source>
        <dbReference type="ARBA" id="ARBA00022448"/>
    </source>
</evidence>
<dbReference type="InterPro" id="IPR047664">
    <property type="entry name" value="SWEET"/>
</dbReference>
<keyword evidence="11" id="KW-0333">Golgi apparatus</keyword>
<keyword evidence="8 13" id="KW-0812">Transmembrane</keyword>
<feature type="transmembrane region" description="Helical" evidence="13">
    <location>
        <begin position="63"/>
        <end position="86"/>
    </location>
</feature>
<keyword evidence="6" id="KW-1003">Cell membrane</keyword>
<evidence type="ECO:0000256" key="4">
    <source>
        <dbReference type="ARBA" id="ARBA00021741"/>
    </source>
</evidence>
<comment type="similarity">
    <text evidence="3">Belongs to the SWEET sugar transporter family.</text>
</comment>
<accession>A0A6A3HPV6</accession>
<dbReference type="GO" id="GO:0051119">
    <property type="term" value="F:sugar transmembrane transporter activity"/>
    <property type="evidence" value="ECO:0007669"/>
    <property type="project" value="InterPro"/>
</dbReference>
<evidence type="ECO:0000256" key="8">
    <source>
        <dbReference type="ARBA" id="ARBA00022692"/>
    </source>
</evidence>
<dbReference type="InterPro" id="IPR004316">
    <property type="entry name" value="SWEET_rpt"/>
</dbReference>
<evidence type="ECO:0000256" key="10">
    <source>
        <dbReference type="ARBA" id="ARBA00022989"/>
    </source>
</evidence>
<dbReference type="Gene3D" id="1.20.1280.290">
    <property type="match status" value="2"/>
</dbReference>
<protein>
    <recommendedName>
        <fullName evidence="4">Sugar transporter SWEET1</fullName>
    </recommendedName>
</protein>
<evidence type="ECO:0000313" key="16">
    <source>
        <dbReference type="Proteomes" id="UP000460718"/>
    </source>
</evidence>
<dbReference type="FunFam" id="1.20.1280.290:FF:000004">
    <property type="entry name" value="Sugar transporter SWEET"/>
    <property type="match status" value="1"/>
</dbReference>
<feature type="transmembrane region" description="Helical" evidence="13">
    <location>
        <begin position="163"/>
        <end position="183"/>
    </location>
</feature>
<dbReference type="Proteomes" id="UP000460718">
    <property type="component" value="Unassembled WGS sequence"/>
</dbReference>
<dbReference type="AlphaFoldDB" id="A0A6A3HPV6"/>
<evidence type="ECO:0000313" key="15">
    <source>
        <dbReference type="EMBL" id="KAE9286922.1"/>
    </source>
</evidence>
<dbReference type="PANTHER" id="PTHR10791">
    <property type="entry name" value="RAG1-ACTIVATING PROTEIN 1"/>
    <property type="match status" value="1"/>
</dbReference>
<comment type="caution">
    <text evidence="14">The sequence shown here is derived from an EMBL/GenBank/DDBJ whole genome shotgun (WGS) entry which is preliminary data.</text>
</comment>
<dbReference type="PANTHER" id="PTHR10791:SF30">
    <property type="entry name" value="SUGAR TRANSPORTER SWEET1"/>
    <property type="match status" value="1"/>
</dbReference>
<evidence type="ECO:0000256" key="12">
    <source>
        <dbReference type="ARBA" id="ARBA00023136"/>
    </source>
</evidence>
<evidence type="ECO:0000256" key="2">
    <source>
        <dbReference type="ARBA" id="ARBA00004653"/>
    </source>
</evidence>
<keyword evidence="9" id="KW-0677">Repeat</keyword>
<name>A0A6A3HPV6_9STRA</name>
<evidence type="ECO:0000256" key="9">
    <source>
        <dbReference type="ARBA" id="ARBA00022737"/>
    </source>
</evidence>
<evidence type="ECO:0000313" key="14">
    <source>
        <dbReference type="EMBL" id="KAE8972010.1"/>
    </source>
</evidence>
<gene>
    <name evidence="15" type="ORF">PF008_g26547</name>
    <name evidence="14" type="ORF">PF011_g25811</name>
</gene>